<dbReference type="GO" id="GO:0004341">
    <property type="term" value="F:gluconolactonase activity"/>
    <property type="evidence" value="ECO:0007669"/>
    <property type="project" value="UniProtKB-EC"/>
</dbReference>
<evidence type="ECO:0000256" key="4">
    <source>
        <dbReference type="ARBA" id="ARBA00001946"/>
    </source>
</evidence>
<organism evidence="17 18">
    <name type="scientific">Psylliodes chrysocephalus</name>
    <dbReference type="NCBI Taxonomy" id="3402493"/>
    <lineage>
        <taxon>Eukaryota</taxon>
        <taxon>Metazoa</taxon>
        <taxon>Ecdysozoa</taxon>
        <taxon>Arthropoda</taxon>
        <taxon>Hexapoda</taxon>
        <taxon>Insecta</taxon>
        <taxon>Pterygota</taxon>
        <taxon>Neoptera</taxon>
        <taxon>Endopterygota</taxon>
        <taxon>Coleoptera</taxon>
        <taxon>Polyphaga</taxon>
        <taxon>Cucujiformia</taxon>
        <taxon>Chrysomeloidea</taxon>
        <taxon>Chrysomelidae</taxon>
        <taxon>Galerucinae</taxon>
        <taxon>Alticini</taxon>
        <taxon>Psylliodes</taxon>
    </lineage>
</organism>
<reference evidence="17" key="1">
    <citation type="submission" date="2022-01" db="EMBL/GenBank/DDBJ databases">
        <authorList>
            <person name="King R."/>
        </authorList>
    </citation>
    <scope>NUCLEOTIDE SEQUENCE</scope>
</reference>
<comment type="cofactor">
    <cofactor evidence="3">
        <name>Mn(2+)</name>
        <dbReference type="ChEBI" id="CHEBI:29035"/>
    </cofactor>
</comment>
<keyword evidence="10 15" id="KW-0479">Metal-binding</keyword>
<evidence type="ECO:0000256" key="1">
    <source>
        <dbReference type="ARBA" id="ARBA00001589"/>
    </source>
</evidence>
<dbReference type="FunFam" id="2.120.10.30:FF:000027">
    <property type="entry name" value="Regucalcin homologue"/>
    <property type="match status" value="1"/>
</dbReference>
<name>A0A9P0CTA7_9CUCU</name>
<dbReference type="PANTHER" id="PTHR10907:SF66">
    <property type="entry name" value="MIP34848P1-RELATED"/>
    <property type="match status" value="1"/>
</dbReference>
<keyword evidence="12" id="KW-0106">Calcium</keyword>
<evidence type="ECO:0000259" key="16">
    <source>
        <dbReference type="Pfam" id="PF08450"/>
    </source>
</evidence>
<dbReference type="GO" id="GO:0005509">
    <property type="term" value="F:calcium ion binding"/>
    <property type="evidence" value="ECO:0007669"/>
    <property type="project" value="TreeGrafter"/>
</dbReference>
<protein>
    <recommendedName>
        <fullName evidence="8">Regucalcin</fullName>
        <ecNumber evidence="7">3.1.1.17</ecNumber>
    </recommendedName>
    <alternativeName>
        <fullName evidence="13">Gluconolactonase</fullName>
    </alternativeName>
</protein>
<keyword evidence="11" id="KW-0378">Hydrolase</keyword>
<evidence type="ECO:0000256" key="10">
    <source>
        <dbReference type="ARBA" id="ARBA00022723"/>
    </source>
</evidence>
<feature type="binding site" evidence="15">
    <location>
        <position position="16"/>
    </location>
    <ligand>
        <name>a divalent metal cation</name>
        <dbReference type="ChEBI" id="CHEBI:60240"/>
    </ligand>
</feature>
<evidence type="ECO:0000256" key="5">
    <source>
        <dbReference type="ARBA" id="ARBA00004496"/>
    </source>
</evidence>
<comment type="cofactor">
    <cofactor evidence="2">
        <name>Ca(2+)</name>
        <dbReference type="ChEBI" id="CHEBI:29108"/>
    </cofactor>
</comment>
<dbReference type="Proteomes" id="UP001153636">
    <property type="component" value="Chromosome 2"/>
</dbReference>
<evidence type="ECO:0000256" key="12">
    <source>
        <dbReference type="ARBA" id="ARBA00022837"/>
    </source>
</evidence>
<evidence type="ECO:0000256" key="11">
    <source>
        <dbReference type="ARBA" id="ARBA00022801"/>
    </source>
</evidence>
<sequence>MAPKIEKLCGNFKLGEAPFWDEESQVLYFVDINGYTINKYDPKTKKHTSAHVGKNVSVIIPIKGRKNQFVISLERQLVIVTWDGVSDKPSNVEKLIQVEEDKPKNVFNDGKCDPSGRLWIGTMGGPPVVISDIELEKGTLYSIQKKKLTPHVPRIGIANGLAFNTMLRKMYYIDSRTGTVDEFDFDITSGRLSNRKPIFTASKNGLDGMVFDGMTIDTDGNLYVAVWGSKVIKIDPRKPETLLDTIEMPAKIISSVCFGGENLDELYVTSGQVGITAGPHDGATFRVTGLNAKGYAEVKIDL</sequence>
<gene>
    <name evidence="17" type="ORF">PSYICH_LOCUS7004</name>
</gene>
<dbReference type="SUPFAM" id="SSF63829">
    <property type="entry name" value="Calcium-dependent phosphotriesterase"/>
    <property type="match status" value="1"/>
</dbReference>
<dbReference type="AlphaFoldDB" id="A0A9P0CTA7"/>
<feature type="binding site" evidence="15">
    <location>
        <position position="212"/>
    </location>
    <ligand>
        <name>a divalent metal cation</name>
        <dbReference type="ChEBI" id="CHEBI:60240"/>
    </ligand>
</feature>
<dbReference type="PANTHER" id="PTHR10907">
    <property type="entry name" value="REGUCALCIN"/>
    <property type="match status" value="1"/>
</dbReference>
<keyword evidence="9" id="KW-0963">Cytoplasm</keyword>
<dbReference type="EMBL" id="OV651814">
    <property type="protein sequence ID" value="CAH1105853.1"/>
    <property type="molecule type" value="Genomic_DNA"/>
</dbReference>
<dbReference type="OrthoDB" id="423498at2759"/>
<comment type="subcellular location">
    <subcellularLocation>
        <location evidence="5">Cytoplasm</location>
    </subcellularLocation>
</comment>
<evidence type="ECO:0000256" key="6">
    <source>
        <dbReference type="ARBA" id="ARBA00008853"/>
    </source>
</evidence>
<feature type="binding site" evidence="15">
    <location>
        <position position="108"/>
    </location>
    <ligand>
        <name>substrate</name>
    </ligand>
</feature>
<dbReference type="GO" id="GO:0019853">
    <property type="term" value="P:L-ascorbic acid biosynthetic process"/>
    <property type="evidence" value="ECO:0007669"/>
    <property type="project" value="TreeGrafter"/>
</dbReference>
<evidence type="ECO:0000256" key="8">
    <source>
        <dbReference type="ARBA" id="ARBA00016808"/>
    </source>
</evidence>
<keyword evidence="18" id="KW-1185">Reference proteome</keyword>
<dbReference type="GO" id="GO:0005737">
    <property type="term" value="C:cytoplasm"/>
    <property type="evidence" value="ECO:0007669"/>
    <property type="project" value="UniProtKB-SubCell"/>
</dbReference>
<evidence type="ECO:0000256" key="7">
    <source>
        <dbReference type="ARBA" id="ARBA00013227"/>
    </source>
</evidence>
<evidence type="ECO:0000256" key="14">
    <source>
        <dbReference type="PIRSR" id="PIRSR605511-1"/>
    </source>
</evidence>
<evidence type="ECO:0000256" key="2">
    <source>
        <dbReference type="ARBA" id="ARBA00001913"/>
    </source>
</evidence>
<proteinExistence type="inferred from homology"/>
<feature type="active site" description="Proton donor/acceptor" evidence="14">
    <location>
        <position position="212"/>
    </location>
</feature>
<feature type="binding site" evidence="15">
    <location>
        <position position="159"/>
    </location>
    <ligand>
        <name>a divalent metal cation</name>
        <dbReference type="ChEBI" id="CHEBI:60240"/>
    </ligand>
</feature>
<dbReference type="PRINTS" id="PR01790">
    <property type="entry name" value="SMP30FAMILY"/>
</dbReference>
<evidence type="ECO:0000256" key="3">
    <source>
        <dbReference type="ARBA" id="ARBA00001936"/>
    </source>
</evidence>
<comment type="similarity">
    <text evidence="6">Belongs to the SMP-30/CGR1 family.</text>
</comment>
<comment type="cofactor">
    <cofactor evidence="4">
        <name>Mg(2+)</name>
        <dbReference type="ChEBI" id="CHEBI:18420"/>
    </cofactor>
</comment>
<dbReference type="Gene3D" id="2.120.10.30">
    <property type="entry name" value="TolB, C-terminal domain"/>
    <property type="match status" value="1"/>
</dbReference>
<dbReference type="EC" id="3.1.1.17" evidence="7"/>
<dbReference type="InterPro" id="IPR005511">
    <property type="entry name" value="SMP-30"/>
</dbReference>
<evidence type="ECO:0000256" key="15">
    <source>
        <dbReference type="PIRSR" id="PIRSR605511-2"/>
    </source>
</evidence>
<dbReference type="Pfam" id="PF08450">
    <property type="entry name" value="SGL"/>
    <property type="match status" value="1"/>
</dbReference>
<evidence type="ECO:0000256" key="9">
    <source>
        <dbReference type="ARBA" id="ARBA00022490"/>
    </source>
</evidence>
<keyword evidence="15" id="KW-0862">Zinc</keyword>
<accession>A0A9P0CTA7</accession>
<comment type="cofactor">
    <cofactor evidence="15">
        <name>Zn(2+)</name>
        <dbReference type="ChEBI" id="CHEBI:29105"/>
    </cofactor>
    <text evidence="15">Binds 1 divalent metal cation per subunit.</text>
</comment>
<comment type="catalytic activity">
    <reaction evidence="1">
        <text>D-glucono-1,5-lactone + H2O = D-gluconate + H(+)</text>
        <dbReference type="Rhea" id="RHEA:10440"/>
        <dbReference type="ChEBI" id="CHEBI:15377"/>
        <dbReference type="ChEBI" id="CHEBI:15378"/>
        <dbReference type="ChEBI" id="CHEBI:16217"/>
        <dbReference type="ChEBI" id="CHEBI:18391"/>
        <dbReference type="EC" id="3.1.1.17"/>
    </reaction>
</comment>
<dbReference type="InterPro" id="IPR011042">
    <property type="entry name" value="6-blade_b-propeller_TolB-like"/>
</dbReference>
<evidence type="ECO:0000256" key="13">
    <source>
        <dbReference type="ARBA" id="ARBA00032464"/>
    </source>
</evidence>
<evidence type="ECO:0000313" key="18">
    <source>
        <dbReference type="Proteomes" id="UP001153636"/>
    </source>
</evidence>
<evidence type="ECO:0000313" key="17">
    <source>
        <dbReference type="EMBL" id="CAH1105853.1"/>
    </source>
</evidence>
<dbReference type="InterPro" id="IPR013658">
    <property type="entry name" value="SGL"/>
</dbReference>
<feature type="domain" description="SMP-30/Gluconolactonase/LRE-like region" evidence="16">
    <location>
        <begin position="14"/>
        <end position="271"/>
    </location>
</feature>